<comment type="subcellular location">
    <subcellularLocation>
        <location evidence="1">Membrane</location>
    </subcellularLocation>
</comment>
<dbReference type="InterPro" id="IPR036116">
    <property type="entry name" value="FN3_sf"/>
</dbReference>
<keyword evidence="5 9" id="KW-0378">Hydrolase</keyword>
<evidence type="ECO:0000256" key="5">
    <source>
        <dbReference type="ARBA" id="ARBA00022801"/>
    </source>
</evidence>
<dbReference type="CDD" id="cd00063">
    <property type="entry name" value="FN3"/>
    <property type="match status" value="1"/>
</dbReference>
<evidence type="ECO:0000256" key="3">
    <source>
        <dbReference type="ARBA" id="ARBA00022448"/>
    </source>
</evidence>
<dbReference type="InterPro" id="IPR013783">
    <property type="entry name" value="Ig-like_fold"/>
</dbReference>
<keyword evidence="7 10" id="KW-0472">Membrane</keyword>
<dbReference type="SMART" id="SM00060">
    <property type="entry name" value="FN3"/>
    <property type="match status" value="1"/>
</dbReference>
<feature type="transmembrane region" description="Helical" evidence="10">
    <location>
        <begin position="206"/>
        <end position="227"/>
    </location>
</feature>
<dbReference type="InterPro" id="IPR012334">
    <property type="entry name" value="Pectin_lyas_fold"/>
</dbReference>
<feature type="transmembrane region" description="Helical" evidence="10">
    <location>
        <begin position="290"/>
        <end position="308"/>
    </location>
</feature>
<feature type="transmembrane region" description="Helical" evidence="10">
    <location>
        <begin position="43"/>
        <end position="67"/>
    </location>
</feature>
<dbReference type="Proteomes" id="UP000887561">
    <property type="component" value="Unplaced"/>
</dbReference>
<evidence type="ECO:0000256" key="2">
    <source>
        <dbReference type="ARBA" id="ARBA00008834"/>
    </source>
</evidence>
<evidence type="ECO:0000259" key="11">
    <source>
        <dbReference type="PROSITE" id="PS50853"/>
    </source>
</evidence>
<keyword evidence="3" id="KW-0813">Transport</keyword>
<dbReference type="InterPro" id="IPR000743">
    <property type="entry name" value="Glyco_hydro_28"/>
</dbReference>
<organism evidence="12 13">
    <name type="scientific">Meloidogyne javanica</name>
    <name type="common">Root-knot nematode worm</name>
    <dbReference type="NCBI Taxonomy" id="6303"/>
    <lineage>
        <taxon>Eukaryota</taxon>
        <taxon>Metazoa</taxon>
        <taxon>Ecdysozoa</taxon>
        <taxon>Nematoda</taxon>
        <taxon>Chromadorea</taxon>
        <taxon>Rhabditida</taxon>
        <taxon>Tylenchina</taxon>
        <taxon>Tylenchomorpha</taxon>
        <taxon>Tylenchoidea</taxon>
        <taxon>Meloidogynidae</taxon>
        <taxon>Meloidogyninae</taxon>
        <taxon>Meloidogyne</taxon>
        <taxon>Meloidogyne incognita group</taxon>
    </lineage>
</organism>
<dbReference type="SUPFAM" id="SSF51126">
    <property type="entry name" value="Pectin lyase-like"/>
    <property type="match status" value="1"/>
</dbReference>
<keyword evidence="4 10" id="KW-0812">Transmembrane</keyword>
<protein>
    <submittedName>
        <fullName evidence="13">Fibronectin type-III domain-containing protein</fullName>
    </submittedName>
</protein>
<keyword evidence="8 9" id="KW-0326">Glycosidase</keyword>
<evidence type="ECO:0000313" key="12">
    <source>
        <dbReference type="Proteomes" id="UP000887561"/>
    </source>
</evidence>
<feature type="transmembrane region" description="Helical" evidence="10">
    <location>
        <begin position="73"/>
        <end position="94"/>
    </location>
</feature>
<dbReference type="SUPFAM" id="SSF49265">
    <property type="entry name" value="Fibronectin type III"/>
    <property type="match status" value="1"/>
</dbReference>
<keyword evidence="6 10" id="KW-1133">Transmembrane helix</keyword>
<feature type="domain" description="Fibronectin type-III" evidence="11">
    <location>
        <begin position="445"/>
        <end position="561"/>
    </location>
</feature>
<accession>A0A915LHC7</accession>
<evidence type="ECO:0000313" key="13">
    <source>
        <dbReference type="WBParaSite" id="scaffold12214_cov200.g16143"/>
    </source>
</evidence>
<feature type="transmembrane region" description="Helical" evidence="10">
    <location>
        <begin position="355"/>
        <end position="376"/>
    </location>
</feature>
<evidence type="ECO:0000256" key="1">
    <source>
        <dbReference type="ARBA" id="ARBA00004370"/>
    </source>
</evidence>
<dbReference type="GO" id="GO:0004650">
    <property type="term" value="F:polygalacturonase activity"/>
    <property type="evidence" value="ECO:0007669"/>
    <property type="project" value="InterPro"/>
</dbReference>
<feature type="transmembrane region" description="Helical" evidence="10">
    <location>
        <begin position="171"/>
        <end position="194"/>
    </location>
</feature>
<dbReference type="InterPro" id="IPR013057">
    <property type="entry name" value="AA_transpt_TM"/>
</dbReference>
<keyword evidence="12" id="KW-1185">Reference proteome</keyword>
<evidence type="ECO:0000256" key="9">
    <source>
        <dbReference type="RuleBase" id="RU361169"/>
    </source>
</evidence>
<dbReference type="WBParaSite" id="scaffold12214_cov200.g16143">
    <property type="protein sequence ID" value="scaffold12214_cov200.g16143"/>
    <property type="gene ID" value="scaffold12214_cov200.g16143"/>
</dbReference>
<evidence type="ECO:0000256" key="6">
    <source>
        <dbReference type="ARBA" id="ARBA00022989"/>
    </source>
</evidence>
<dbReference type="InterPro" id="IPR003961">
    <property type="entry name" value="FN3_dom"/>
</dbReference>
<proteinExistence type="inferred from homology"/>
<dbReference type="Pfam" id="PF00041">
    <property type="entry name" value="fn3"/>
    <property type="match status" value="1"/>
</dbReference>
<dbReference type="Gene3D" id="2.60.40.10">
    <property type="entry name" value="Immunoglobulins"/>
    <property type="match status" value="1"/>
</dbReference>
<dbReference type="InterPro" id="IPR011050">
    <property type="entry name" value="Pectin_lyase_fold/virulence"/>
</dbReference>
<dbReference type="Pfam" id="PF00295">
    <property type="entry name" value="Glyco_hydro_28"/>
    <property type="match status" value="1"/>
</dbReference>
<dbReference type="Gene3D" id="2.160.20.10">
    <property type="entry name" value="Single-stranded right-handed beta-helix, Pectin lyase-like"/>
    <property type="match status" value="1"/>
</dbReference>
<dbReference type="PANTHER" id="PTHR48017">
    <property type="entry name" value="OS05G0424000 PROTEIN-RELATED"/>
    <property type="match status" value="1"/>
</dbReference>
<evidence type="ECO:0000256" key="10">
    <source>
        <dbReference type="SAM" id="Phobius"/>
    </source>
</evidence>
<evidence type="ECO:0000256" key="7">
    <source>
        <dbReference type="ARBA" id="ARBA00023136"/>
    </source>
</evidence>
<dbReference type="GO" id="GO:0005975">
    <property type="term" value="P:carbohydrate metabolic process"/>
    <property type="evidence" value="ECO:0007669"/>
    <property type="project" value="InterPro"/>
</dbReference>
<comment type="similarity">
    <text evidence="2 9">Belongs to the glycosyl hydrolase 28 family.</text>
</comment>
<sequence length="1010" mass="109355">MKNKYRNRVSILTADGHKVVPIGGKMGDYFEGKDGKLRKGGGLGWLLAAFFVVADMAGGGIVALPTAVVRCQFFPGLILLSVMALISTFSAVMLGNCWEILVRRFPDYRTHCRKPYAEIGYRALGPLMKTIVSTCVNITQFGASTVGEKYEILVVALVLLPVTLLKSPNDFWPVIVGGMLSTGIAIVLICLGAFLDIGSCSPVREFPQFSLSNYLVALGTMLFTYGGHSAFPTIQHDMKRPSHFDRSAIFGFILMSFFNFGVVSLTGLVYGNSLRDSVINSIQTVWIQQAVNLMITAHCLLTVTLIINPLNQEVEELFDVPHEFCWKRVVVRTGVMASIVFVAESVPSFGPVLDFFGGSTVALTSVIFPCLFYLFLAAGEKKANESAHFGNEKPPTLSEMIQRTDKRMLFICGFVIGEKLTNKRTITPPCSCSNVKPNFGTNSNIPQQLCVPPLAYDQKSVWLTWNKPDNYENIADFNVYMAGKKIGSAKANSVINTLSGPYIQNFYKNDLNNFHTKILFTTYLVTGLNPNTIYTFTVRAVDANGAESGNSNQVVVKTAENYGKIVDITTFGATGDGTTLNTQTIQKAIDSCSSSTSAFGCKVLIPKGIFLSGPLFLRSQMTFELANGAILRATSNPSKFPNQYGNTPSAFLNALNGSLTNIRVIGPGSVDGNGWKLASNAIDELGRQIPVYAKGSPSTVNNLGILAANQVQTHGNNYYSRSRLANFNFVTNLHIGGGITFINPSMTTVGLADSKNVSIISVRFQTYNINNGDGIDIGRSSNIQIIGSFFDTGDDCIAMGTGCGSNAGQGAPVQCILIKNNYFRHGHGAPAFGGSAGDGIKDVLVEDNVAFLTDNGIRFKSSPQCGGGAQNVYARDIAMQSVGSYNNFTFGGRQFSGDTTAGHPFVFMLDYDSNPSGNAKIPAQFKDITITRCSVDNIKPTKSGEILYVTFKEIKVINAAPAQIKLLDTGIFNKFDFTNFGVNDAWSITKSKGVQFINVPTMKLNKLNFA</sequence>
<evidence type="ECO:0000256" key="8">
    <source>
        <dbReference type="ARBA" id="ARBA00023295"/>
    </source>
</evidence>
<dbReference type="GO" id="GO:0016020">
    <property type="term" value="C:membrane"/>
    <property type="evidence" value="ECO:0007669"/>
    <property type="project" value="UniProtKB-SubCell"/>
</dbReference>
<dbReference type="AlphaFoldDB" id="A0A915LHC7"/>
<reference evidence="13" key="1">
    <citation type="submission" date="2022-11" db="UniProtKB">
        <authorList>
            <consortium name="WormBaseParasite"/>
        </authorList>
    </citation>
    <scope>IDENTIFICATION</scope>
</reference>
<dbReference type="PROSITE" id="PS50853">
    <property type="entry name" value="FN3"/>
    <property type="match status" value="1"/>
</dbReference>
<dbReference type="Pfam" id="PF01490">
    <property type="entry name" value="Aa_trans"/>
    <property type="match status" value="1"/>
</dbReference>
<feature type="transmembrane region" description="Helical" evidence="10">
    <location>
        <begin position="248"/>
        <end position="270"/>
    </location>
</feature>
<name>A0A915LHC7_MELJA</name>
<evidence type="ECO:0000256" key="4">
    <source>
        <dbReference type="ARBA" id="ARBA00022692"/>
    </source>
</evidence>